<dbReference type="AlphaFoldDB" id="A0AAU8II04"/>
<dbReference type="GO" id="GO:0005886">
    <property type="term" value="C:plasma membrane"/>
    <property type="evidence" value="ECO:0007669"/>
    <property type="project" value="UniProtKB-SubCell"/>
</dbReference>
<evidence type="ECO:0000256" key="4">
    <source>
        <dbReference type="ARBA" id="ARBA00022475"/>
    </source>
</evidence>
<comment type="catalytic activity">
    <reaction evidence="15">
        <text>Preferential cleavage: (Ac)2-L-Lys-D-Ala-|-D-Ala. Also transpeptidation of peptidyl-alanyl moieties that are N-acyl substituents of D-alanine.</text>
        <dbReference type="EC" id="3.4.16.4"/>
    </reaction>
</comment>
<organism evidence="19">
    <name type="scientific">Sporolactobacillus sp. Y61</name>
    <dbReference type="NCBI Taxonomy" id="3160863"/>
    <lineage>
        <taxon>Bacteria</taxon>
        <taxon>Bacillati</taxon>
        <taxon>Bacillota</taxon>
        <taxon>Bacilli</taxon>
        <taxon>Bacillales</taxon>
        <taxon>Sporolactobacillaceae</taxon>
        <taxon>Sporolactobacillus</taxon>
    </lineage>
</organism>
<evidence type="ECO:0000256" key="2">
    <source>
        <dbReference type="ARBA" id="ARBA00007090"/>
    </source>
</evidence>
<dbReference type="GO" id="GO:0008360">
    <property type="term" value="P:regulation of cell shape"/>
    <property type="evidence" value="ECO:0007669"/>
    <property type="project" value="UniProtKB-KW"/>
</dbReference>
<dbReference type="GO" id="GO:0008658">
    <property type="term" value="F:penicillin binding"/>
    <property type="evidence" value="ECO:0007669"/>
    <property type="project" value="InterPro"/>
</dbReference>
<evidence type="ECO:0000256" key="11">
    <source>
        <dbReference type="ARBA" id="ARBA00022984"/>
    </source>
</evidence>
<dbReference type="EMBL" id="CP159510">
    <property type="protein sequence ID" value="XCJ17812.1"/>
    <property type="molecule type" value="Genomic_DNA"/>
</dbReference>
<dbReference type="Pfam" id="PF00905">
    <property type="entry name" value="Transpeptidase"/>
    <property type="match status" value="1"/>
</dbReference>
<dbReference type="SUPFAM" id="SSF53955">
    <property type="entry name" value="Lysozyme-like"/>
    <property type="match status" value="1"/>
</dbReference>
<dbReference type="GO" id="GO:0008955">
    <property type="term" value="F:peptidoglycan glycosyltransferase activity"/>
    <property type="evidence" value="ECO:0007669"/>
    <property type="project" value="UniProtKB-EC"/>
</dbReference>
<evidence type="ECO:0000259" key="18">
    <source>
        <dbReference type="Pfam" id="PF00912"/>
    </source>
</evidence>
<keyword evidence="8" id="KW-0808">Transferase</keyword>
<evidence type="ECO:0000256" key="5">
    <source>
        <dbReference type="ARBA" id="ARBA00022645"/>
    </source>
</evidence>
<dbReference type="Gene3D" id="3.40.710.10">
    <property type="entry name" value="DD-peptidase/beta-lactamase superfamily"/>
    <property type="match status" value="1"/>
</dbReference>
<evidence type="ECO:0000313" key="19">
    <source>
        <dbReference type="EMBL" id="XCJ17812.1"/>
    </source>
</evidence>
<dbReference type="GO" id="GO:0009252">
    <property type="term" value="P:peptidoglycan biosynthetic process"/>
    <property type="evidence" value="ECO:0007669"/>
    <property type="project" value="UniProtKB-KW"/>
</dbReference>
<keyword evidence="7" id="KW-0328">Glycosyltransferase</keyword>
<keyword evidence="14" id="KW-0961">Cell wall biogenesis/degradation</keyword>
<evidence type="ECO:0000256" key="7">
    <source>
        <dbReference type="ARBA" id="ARBA00022676"/>
    </source>
</evidence>
<accession>A0AAU8II04</accession>
<comment type="catalytic activity">
    <reaction evidence="16">
        <text>[GlcNAc-(1-&gt;4)-Mur2Ac(oyl-L-Ala-gamma-D-Glu-L-Lys-D-Ala-D-Ala)](n)-di-trans,octa-cis-undecaprenyl diphosphate + beta-D-GlcNAc-(1-&gt;4)-Mur2Ac(oyl-L-Ala-gamma-D-Glu-L-Lys-D-Ala-D-Ala)-di-trans,octa-cis-undecaprenyl diphosphate = [GlcNAc-(1-&gt;4)-Mur2Ac(oyl-L-Ala-gamma-D-Glu-L-Lys-D-Ala-D-Ala)](n+1)-di-trans,octa-cis-undecaprenyl diphosphate + di-trans,octa-cis-undecaprenyl diphosphate + H(+)</text>
        <dbReference type="Rhea" id="RHEA:23708"/>
        <dbReference type="Rhea" id="RHEA-COMP:9602"/>
        <dbReference type="Rhea" id="RHEA-COMP:9603"/>
        <dbReference type="ChEBI" id="CHEBI:15378"/>
        <dbReference type="ChEBI" id="CHEBI:58405"/>
        <dbReference type="ChEBI" id="CHEBI:60033"/>
        <dbReference type="ChEBI" id="CHEBI:78435"/>
        <dbReference type="EC" id="2.4.99.28"/>
    </reaction>
</comment>
<comment type="similarity">
    <text evidence="2">In the C-terminal section; belongs to the transpeptidase family.</text>
</comment>
<evidence type="ECO:0000256" key="6">
    <source>
        <dbReference type="ARBA" id="ARBA00022670"/>
    </source>
</evidence>
<keyword evidence="5" id="KW-0121">Carboxypeptidase</keyword>
<comment type="similarity">
    <text evidence="3">In the N-terminal section; belongs to the glycosyltransferase 51 family.</text>
</comment>
<reference evidence="19" key="1">
    <citation type="submission" date="2024-06" db="EMBL/GenBank/DDBJ databases">
        <authorList>
            <person name="Fan A."/>
            <person name="Zhang F.Y."/>
            <person name="Zhang L."/>
        </authorList>
    </citation>
    <scope>NUCLEOTIDE SEQUENCE</scope>
    <source>
        <strain evidence="19">Y61</strain>
    </source>
</reference>
<dbReference type="InterPro" id="IPR023346">
    <property type="entry name" value="Lysozyme-like_dom_sf"/>
</dbReference>
<dbReference type="InterPro" id="IPR036950">
    <property type="entry name" value="PBP_transglycosylase"/>
</dbReference>
<dbReference type="Gene3D" id="1.10.3810.10">
    <property type="entry name" value="Biosynthetic peptidoglycan transglycosylase-like"/>
    <property type="match status" value="1"/>
</dbReference>
<name>A0AAU8II04_9BACL</name>
<comment type="subcellular location">
    <subcellularLocation>
        <location evidence="1">Cell membrane</location>
    </subcellularLocation>
</comment>
<dbReference type="SUPFAM" id="SSF56601">
    <property type="entry name" value="beta-lactamase/transpeptidase-like"/>
    <property type="match status" value="1"/>
</dbReference>
<dbReference type="GO" id="GO:0009002">
    <property type="term" value="F:serine-type D-Ala-D-Ala carboxypeptidase activity"/>
    <property type="evidence" value="ECO:0007669"/>
    <property type="project" value="UniProtKB-EC"/>
</dbReference>
<proteinExistence type="inferred from homology"/>
<dbReference type="InterPro" id="IPR001460">
    <property type="entry name" value="PCN-bd_Tpept"/>
</dbReference>
<keyword evidence="6" id="KW-0645">Protease</keyword>
<keyword evidence="11" id="KW-0573">Peptidoglycan synthesis</keyword>
<keyword evidence="12" id="KW-0472">Membrane</keyword>
<dbReference type="GO" id="GO:0071555">
    <property type="term" value="P:cell wall organization"/>
    <property type="evidence" value="ECO:0007669"/>
    <property type="project" value="UniProtKB-KW"/>
</dbReference>
<keyword evidence="9" id="KW-0378">Hydrolase</keyword>
<dbReference type="PANTHER" id="PTHR32282">
    <property type="entry name" value="BINDING PROTEIN TRANSPEPTIDASE, PUTATIVE-RELATED"/>
    <property type="match status" value="1"/>
</dbReference>
<evidence type="ECO:0000256" key="9">
    <source>
        <dbReference type="ARBA" id="ARBA00022801"/>
    </source>
</evidence>
<evidence type="ECO:0000256" key="8">
    <source>
        <dbReference type="ARBA" id="ARBA00022679"/>
    </source>
</evidence>
<dbReference type="InterPro" id="IPR050396">
    <property type="entry name" value="Glycosyltr_51/Transpeptidase"/>
</dbReference>
<feature type="domain" description="Penicillin-binding protein transpeptidase" evidence="17">
    <location>
        <begin position="325"/>
        <end position="572"/>
    </location>
</feature>
<evidence type="ECO:0000256" key="3">
    <source>
        <dbReference type="ARBA" id="ARBA00007739"/>
    </source>
</evidence>
<evidence type="ECO:0000256" key="10">
    <source>
        <dbReference type="ARBA" id="ARBA00022960"/>
    </source>
</evidence>
<gene>
    <name evidence="19" type="ORF">ABNN70_04865</name>
</gene>
<keyword evidence="4" id="KW-1003">Cell membrane</keyword>
<feature type="domain" description="Glycosyl transferase family 51" evidence="18">
    <location>
        <begin position="59"/>
        <end position="233"/>
    </location>
</feature>
<dbReference type="NCBIfam" id="TIGR02074">
    <property type="entry name" value="PBP_1a_fam"/>
    <property type="match status" value="1"/>
</dbReference>
<dbReference type="GO" id="GO:0030288">
    <property type="term" value="C:outer membrane-bounded periplasmic space"/>
    <property type="evidence" value="ECO:0007669"/>
    <property type="project" value="TreeGrafter"/>
</dbReference>
<dbReference type="RefSeq" id="WP_129928428.1">
    <property type="nucleotide sequence ID" value="NZ_CP159510.1"/>
</dbReference>
<dbReference type="Pfam" id="PF00912">
    <property type="entry name" value="Transgly"/>
    <property type="match status" value="1"/>
</dbReference>
<dbReference type="InterPro" id="IPR001264">
    <property type="entry name" value="Glyco_trans_51"/>
</dbReference>
<evidence type="ECO:0000259" key="17">
    <source>
        <dbReference type="Pfam" id="PF00905"/>
    </source>
</evidence>
<protein>
    <submittedName>
        <fullName evidence="19">PBP1A family penicillin-binding protein</fullName>
    </submittedName>
</protein>
<evidence type="ECO:0000256" key="14">
    <source>
        <dbReference type="ARBA" id="ARBA00023316"/>
    </source>
</evidence>
<dbReference type="PANTHER" id="PTHR32282:SF11">
    <property type="entry name" value="PENICILLIN-BINDING PROTEIN 1B"/>
    <property type="match status" value="1"/>
</dbReference>
<dbReference type="FunFam" id="1.10.3810.10:FF:000001">
    <property type="entry name" value="Penicillin-binding protein 1A"/>
    <property type="match status" value="1"/>
</dbReference>
<keyword evidence="10" id="KW-0133">Cell shape</keyword>
<sequence length="681" mass="75249">MRFISWVRKRSPAFRLAQLGGAVICATLAAAGLLVLAAKLAGPMDFPASAPATFYDNRGKLIGKWESANRQWVAIDRMSPSVKLATLAIEDRHFFHHNGFDLKRIAASALIDLRTLSKKQGASTITMQYAKNLFLTNEKTWLRKVAEVFYTLRLEMNEPKKKILEGYLNTIYYGHGAYGIEAAAKIYFNKKAGDLSLAESSMIAGIPNGPGVFSPFLNYHKAKERQRVVLKTMVDSGFLSKERADAAYRADLHLADGERKPADRPAPYFQDAVRKELTEKLHFTTKELDSGGLNVYTTLDAETQQSAEYWVKKTIPEQSAIQTALIAMDPKTGGVVAMVGGRHYKESPFNRAVTARRTPGSAMKPFLYYAALRNGFTPATLLKSEPTSFTYDDGRRTYAPDNFGGYYANGPITMAQALALSDNVFAVKTHLAIGMEKMIAAARRAGITSPLAAIPSLALGSRPVSVIEMARSYATLANEGARIRPALVTKVTDREGKVLYAWLPEHRQVLNRQTSFVLSQMMTGIFDKRLNGYTKVTGAQVAGQLTHKIAAKTGSTSSDSWMAGFTPELVSAVWVGYDKGKTISTYPETGYAKDIWSHFMQSALDGQPRNSFDPPKGVVSVSIDPKTGLRAGGTCPGRPTWFVKGTEPTTYCDGKERHKEQGKKKKVEKKSLFEHLFQWWR</sequence>
<evidence type="ECO:0000256" key="1">
    <source>
        <dbReference type="ARBA" id="ARBA00004236"/>
    </source>
</evidence>
<evidence type="ECO:0000256" key="12">
    <source>
        <dbReference type="ARBA" id="ARBA00023136"/>
    </source>
</evidence>
<evidence type="ECO:0000256" key="13">
    <source>
        <dbReference type="ARBA" id="ARBA00023268"/>
    </source>
</evidence>
<dbReference type="GO" id="GO:0006508">
    <property type="term" value="P:proteolysis"/>
    <property type="evidence" value="ECO:0007669"/>
    <property type="project" value="UniProtKB-KW"/>
</dbReference>
<evidence type="ECO:0000256" key="15">
    <source>
        <dbReference type="ARBA" id="ARBA00034000"/>
    </source>
</evidence>
<evidence type="ECO:0000256" key="16">
    <source>
        <dbReference type="ARBA" id="ARBA00049902"/>
    </source>
</evidence>
<keyword evidence="13" id="KW-0511">Multifunctional enzyme</keyword>
<dbReference type="InterPro" id="IPR012338">
    <property type="entry name" value="Beta-lactam/transpept-like"/>
</dbReference>